<comment type="caution">
    <text evidence="2">The sequence shown here is derived from an EMBL/GenBank/DDBJ whole genome shotgun (WGS) entry which is preliminary data.</text>
</comment>
<evidence type="ECO:0000256" key="1">
    <source>
        <dbReference type="SAM" id="Phobius"/>
    </source>
</evidence>
<sequence length="254" mass="29863">MNEARDLKRKDSQTDDSFQTAIYDDIELQAINGGAKHLNGKANGHCKDSNASSSNNEIMSAVNCNYRPTDDTANILPADSGPVEDLYAVPNRLVISEPAEPLLSDKSQTTEKGEKTTTPGTFFFLFLSFSVSFFFRSFYVFFKFSYFFFLFVFLFFFSISFFVYLFLFFFTFFCFFIFSHFIFIIFAFLFSFFVLSFLSFCPFYHFLLFFLFILSSLSFPSFFLSFYSFFLGFSFYLLSFCLFYHFLFSFLLYF</sequence>
<accession>A0A812BYZ6</accession>
<dbReference type="EMBL" id="CAHIKZ030001017">
    <property type="protein sequence ID" value="CAE1249537.1"/>
    <property type="molecule type" value="Genomic_DNA"/>
</dbReference>
<proteinExistence type="predicted"/>
<name>A0A812BYZ6_ACAPH</name>
<evidence type="ECO:0000313" key="2">
    <source>
        <dbReference type="EMBL" id="CAE1249537.1"/>
    </source>
</evidence>
<dbReference type="AlphaFoldDB" id="A0A812BYZ6"/>
<feature type="transmembrane region" description="Helical" evidence="1">
    <location>
        <begin position="122"/>
        <end position="142"/>
    </location>
</feature>
<feature type="transmembrane region" description="Helical" evidence="1">
    <location>
        <begin position="148"/>
        <end position="174"/>
    </location>
</feature>
<keyword evidence="1" id="KW-1133">Transmembrane helix</keyword>
<evidence type="ECO:0000313" key="3">
    <source>
        <dbReference type="Proteomes" id="UP000597762"/>
    </source>
</evidence>
<reference evidence="2" key="1">
    <citation type="submission" date="2021-01" db="EMBL/GenBank/DDBJ databases">
        <authorList>
            <person name="Li R."/>
            <person name="Bekaert M."/>
        </authorList>
    </citation>
    <scope>NUCLEOTIDE SEQUENCE</scope>
    <source>
        <strain evidence="2">Farmed</strain>
    </source>
</reference>
<keyword evidence="1" id="KW-0472">Membrane</keyword>
<feature type="transmembrane region" description="Helical" evidence="1">
    <location>
        <begin position="181"/>
        <end position="200"/>
    </location>
</feature>
<protein>
    <submittedName>
        <fullName evidence="2">Uncharacterized protein</fullName>
    </submittedName>
</protein>
<organism evidence="2 3">
    <name type="scientific">Acanthosepion pharaonis</name>
    <name type="common">Pharaoh cuttlefish</name>
    <name type="synonym">Sepia pharaonis</name>
    <dbReference type="NCBI Taxonomy" id="158019"/>
    <lineage>
        <taxon>Eukaryota</taxon>
        <taxon>Metazoa</taxon>
        <taxon>Spiralia</taxon>
        <taxon>Lophotrochozoa</taxon>
        <taxon>Mollusca</taxon>
        <taxon>Cephalopoda</taxon>
        <taxon>Coleoidea</taxon>
        <taxon>Decapodiformes</taxon>
        <taxon>Sepiida</taxon>
        <taxon>Sepiina</taxon>
        <taxon>Sepiidae</taxon>
        <taxon>Acanthosepion</taxon>
    </lineage>
</organism>
<gene>
    <name evidence="2" type="ORF">SPHA_26658</name>
</gene>
<feature type="transmembrane region" description="Helical" evidence="1">
    <location>
        <begin position="233"/>
        <end position="253"/>
    </location>
</feature>
<feature type="transmembrane region" description="Helical" evidence="1">
    <location>
        <begin position="206"/>
        <end position="226"/>
    </location>
</feature>
<keyword evidence="3" id="KW-1185">Reference proteome</keyword>
<dbReference type="Proteomes" id="UP000597762">
    <property type="component" value="Unassembled WGS sequence"/>
</dbReference>
<keyword evidence="1" id="KW-0812">Transmembrane</keyword>